<keyword evidence="5" id="KW-1185">Reference proteome</keyword>
<dbReference type="EMBL" id="JBHSFK010000016">
    <property type="protein sequence ID" value="MFC4502607.1"/>
    <property type="molecule type" value="Genomic_DNA"/>
</dbReference>
<dbReference type="InterPro" id="IPR032806">
    <property type="entry name" value="YbfD_N"/>
</dbReference>
<feature type="region of interest" description="Disordered" evidence="1">
    <location>
        <begin position="1"/>
        <end position="26"/>
    </location>
</feature>
<feature type="region of interest" description="Disordered" evidence="1">
    <location>
        <begin position="402"/>
        <end position="424"/>
    </location>
</feature>
<dbReference type="Gene3D" id="3.40.50.1390">
    <property type="entry name" value="Resolvase, N-terminal catalytic domain"/>
    <property type="match status" value="1"/>
</dbReference>
<dbReference type="PANTHER" id="PTHR33627">
    <property type="entry name" value="TRANSPOSASE"/>
    <property type="match status" value="1"/>
</dbReference>
<name>A0ABV9AT40_9ACTN</name>
<dbReference type="InterPro" id="IPR039365">
    <property type="entry name" value="IS701-like"/>
</dbReference>
<dbReference type="Pfam" id="PF01609">
    <property type="entry name" value="DDE_Tnp_1"/>
    <property type="match status" value="1"/>
</dbReference>
<feature type="domain" description="H repeat-associated protein N-terminal" evidence="3">
    <location>
        <begin position="40"/>
        <end position="131"/>
    </location>
</feature>
<accession>A0ABV9AT40</accession>
<feature type="domain" description="Transposase IS4-like" evidence="2">
    <location>
        <begin position="141"/>
        <end position="395"/>
    </location>
</feature>
<organism evidence="4 5">
    <name type="scientific">Streptomyces vulcanius</name>
    <dbReference type="NCBI Taxonomy" id="1441876"/>
    <lineage>
        <taxon>Bacteria</taxon>
        <taxon>Bacillati</taxon>
        <taxon>Actinomycetota</taxon>
        <taxon>Actinomycetes</taxon>
        <taxon>Kitasatosporales</taxon>
        <taxon>Streptomycetaceae</taxon>
        <taxon>Streptomyces</taxon>
    </lineage>
</organism>
<evidence type="ECO:0000256" key="1">
    <source>
        <dbReference type="SAM" id="MobiDB-lite"/>
    </source>
</evidence>
<evidence type="ECO:0000313" key="5">
    <source>
        <dbReference type="Proteomes" id="UP001595839"/>
    </source>
</evidence>
<proteinExistence type="predicted"/>
<gene>
    <name evidence="4" type="ORF">ACFPIH_24360</name>
</gene>
<comment type="caution">
    <text evidence="4">The sequence shown here is derived from an EMBL/GenBank/DDBJ whole genome shotgun (WGS) entry which is preliminary data.</text>
</comment>
<dbReference type="PANTHER" id="PTHR33627:SF1">
    <property type="entry name" value="TRANSPOSASE"/>
    <property type="match status" value="1"/>
</dbReference>
<dbReference type="InterPro" id="IPR036162">
    <property type="entry name" value="Resolvase-like_N_sf"/>
</dbReference>
<protein>
    <submittedName>
        <fullName evidence="4">Transposase family protein</fullName>
    </submittedName>
</protein>
<feature type="region of interest" description="Disordered" evidence="1">
    <location>
        <begin position="248"/>
        <end position="298"/>
    </location>
</feature>
<evidence type="ECO:0000259" key="2">
    <source>
        <dbReference type="Pfam" id="PF01609"/>
    </source>
</evidence>
<dbReference type="InterPro" id="IPR012337">
    <property type="entry name" value="RNaseH-like_sf"/>
</dbReference>
<dbReference type="SUPFAM" id="SSF53098">
    <property type="entry name" value="Ribonuclease H-like"/>
    <property type="match status" value="1"/>
</dbReference>
<evidence type="ECO:0000259" key="3">
    <source>
        <dbReference type="Pfam" id="PF13808"/>
    </source>
</evidence>
<sequence>MTTTETVPASPSSPMPDGLEQLARTTSPQPLPDAVCLARFLSGLPDPRGRRGRRFPLVAIVAAASASVLAGARSSTAIAEWIADAPRWVLLALGFAVDPFSRAVTVPHPTTVMRLLKHLDGDALDAVICAFLQARSAPGHRRAVAVDGKVLRGSRRAGGKAVWLPAAMDHAGTVLGQRQIDDKSNETLTTKHTGTFIGCQRVSTNAQDAQLQADALAEAGCARIFEDKASGSGSKRVEWVRAGGSAWTGASGVADVDTGRPPAASGTTCAARSPPSRRTPRRASTRAVSAPSPRRNAVERSIKSAASAEQGWWDGILPDWWLLVEWPEDAEAPTEYWLSSLPADAPVADLVRLARVRWRIEHDYRELEHGLGLDHFEGRSWPGWHHHVTLVTAAHAFLTEQSLSPKAPGPVSPSTKSSTPSRTP</sequence>
<dbReference type="SUPFAM" id="SSF53041">
    <property type="entry name" value="Resolvase-like"/>
    <property type="match status" value="1"/>
</dbReference>
<evidence type="ECO:0000313" key="4">
    <source>
        <dbReference type="EMBL" id="MFC4502607.1"/>
    </source>
</evidence>
<dbReference type="InterPro" id="IPR002559">
    <property type="entry name" value="Transposase_11"/>
</dbReference>
<dbReference type="Pfam" id="PF13808">
    <property type="entry name" value="DDE_Tnp_1_assoc"/>
    <property type="match status" value="1"/>
</dbReference>
<feature type="compositionally biased region" description="Low complexity" evidence="1">
    <location>
        <begin position="412"/>
        <end position="424"/>
    </location>
</feature>
<reference evidence="5" key="1">
    <citation type="journal article" date="2019" name="Int. J. Syst. Evol. Microbiol.">
        <title>The Global Catalogue of Microorganisms (GCM) 10K type strain sequencing project: providing services to taxonomists for standard genome sequencing and annotation.</title>
        <authorList>
            <consortium name="The Broad Institute Genomics Platform"/>
            <consortium name="The Broad Institute Genome Sequencing Center for Infectious Disease"/>
            <person name="Wu L."/>
            <person name="Ma J."/>
        </authorList>
    </citation>
    <scope>NUCLEOTIDE SEQUENCE [LARGE SCALE GENOMIC DNA]</scope>
    <source>
        <strain evidence="5">CGMCC 4.7177</strain>
    </source>
</reference>
<dbReference type="Proteomes" id="UP001595839">
    <property type="component" value="Unassembled WGS sequence"/>
</dbReference>
<feature type="compositionally biased region" description="Low complexity" evidence="1">
    <location>
        <begin position="285"/>
        <end position="295"/>
    </location>
</feature>
<feature type="compositionally biased region" description="Polar residues" evidence="1">
    <location>
        <begin position="1"/>
        <end position="12"/>
    </location>
</feature>